<feature type="region of interest" description="Disordered" evidence="1">
    <location>
        <begin position="78"/>
        <end position="107"/>
    </location>
</feature>
<reference evidence="2" key="1">
    <citation type="submission" date="2021-05" db="EMBL/GenBank/DDBJ databases">
        <authorList>
            <person name="Arsene-Ploetze F."/>
        </authorList>
    </citation>
    <scope>NUCLEOTIDE SEQUENCE</scope>
    <source>
        <strain evidence="2">DSM 42138</strain>
    </source>
</reference>
<name>A0A9W4DRS8_9ACTN</name>
<proteinExistence type="predicted"/>
<keyword evidence="3" id="KW-1185">Reference proteome</keyword>
<dbReference type="RefSeq" id="WP_251491684.1">
    <property type="nucleotide sequence ID" value="NZ_CAJSLV010000059.1"/>
</dbReference>
<organism evidence="2 3">
    <name type="scientific">Actinacidiphila cocklensis</name>
    <dbReference type="NCBI Taxonomy" id="887465"/>
    <lineage>
        <taxon>Bacteria</taxon>
        <taxon>Bacillati</taxon>
        <taxon>Actinomycetota</taxon>
        <taxon>Actinomycetes</taxon>
        <taxon>Kitasatosporales</taxon>
        <taxon>Streptomycetaceae</taxon>
        <taxon>Actinacidiphila</taxon>
    </lineage>
</organism>
<accession>A0A9W4DRS8</accession>
<sequence>MTRLIRPVGALSPEAVLDLPGARRHCARVSADLRTGMTCVWLFPDVEVESARADLAVETVAHGLDDVVDAPVEGRGARPALRAAQPEAHDLWSPPGSGGAAGGRTSEASFDVDDGFGDWSPSGARAGDVFRAAPRPPAPGSAVGVPALDSPDTDVTARLARSLGIDGDLVSGLVAAPDGRAPVLVVRAWSEGDPRAVSRLIRRFQAAVKESGLKPDRRPRLLVASRTQDLEADAVGLLDTTVSRTHWWWSVWSHLDTATVVAAAVPQANGGRAGDHMTPGKFIRHALHCETLVQSAGPDLGLAVRLAEVWNGSLKDLPDALRECCPVGVGQAVQERLAAGAAYAPLPAHDLREAWSAGLVDSWEGQIRRSPHSGAEPYRGPELDKLVWQAQNRVLLPLIDDARLGFVEMLPRIATRGTARLVECYVRQSLRSANGSASDLTSMELGELYDAAVHRDIALTDDQFRRLRTLRRARNKLAHRTPVDDTLLRDLLDALSPL</sequence>
<comment type="caution">
    <text evidence="2">The sequence shown here is derived from an EMBL/GenBank/DDBJ whole genome shotgun (WGS) entry which is preliminary data.</text>
</comment>
<dbReference type="Proteomes" id="UP001152519">
    <property type="component" value="Unassembled WGS sequence"/>
</dbReference>
<gene>
    <name evidence="2" type="ORF">SCOCK_30118</name>
</gene>
<protein>
    <submittedName>
        <fullName evidence="2">Uncharacterized protein</fullName>
    </submittedName>
</protein>
<evidence type="ECO:0000313" key="3">
    <source>
        <dbReference type="Proteomes" id="UP001152519"/>
    </source>
</evidence>
<evidence type="ECO:0000313" key="2">
    <source>
        <dbReference type="EMBL" id="CAG6394885.1"/>
    </source>
</evidence>
<dbReference type="EMBL" id="CAJSLV010000059">
    <property type="protein sequence ID" value="CAG6394885.1"/>
    <property type="molecule type" value="Genomic_DNA"/>
</dbReference>
<evidence type="ECO:0000256" key="1">
    <source>
        <dbReference type="SAM" id="MobiDB-lite"/>
    </source>
</evidence>
<dbReference type="AlphaFoldDB" id="A0A9W4DRS8"/>